<comment type="caution">
    <text evidence="1">The sequence shown here is derived from an EMBL/GenBank/DDBJ whole genome shotgun (WGS) entry which is preliminary data.</text>
</comment>
<reference evidence="1" key="1">
    <citation type="journal article" date="2019" name="Sci. Rep.">
        <title>Draft genome of Tanacetum cinerariifolium, the natural source of mosquito coil.</title>
        <authorList>
            <person name="Yamashiro T."/>
            <person name="Shiraishi A."/>
            <person name="Satake H."/>
            <person name="Nakayama K."/>
        </authorList>
    </citation>
    <scope>NUCLEOTIDE SEQUENCE</scope>
</reference>
<dbReference type="AlphaFoldDB" id="A0A6L2KZE7"/>
<evidence type="ECO:0000313" key="1">
    <source>
        <dbReference type="EMBL" id="GEU54888.1"/>
    </source>
</evidence>
<protein>
    <submittedName>
        <fullName evidence="1">Uncharacterized protein</fullName>
    </submittedName>
</protein>
<proteinExistence type="predicted"/>
<dbReference type="EMBL" id="BKCJ010003404">
    <property type="protein sequence ID" value="GEU54888.1"/>
    <property type="molecule type" value="Genomic_DNA"/>
</dbReference>
<accession>A0A6L2KZE7</accession>
<name>A0A6L2KZE7_TANCI</name>
<sequence>MGAHEDEARSSRFKCSRQYETVEEAMLPRVHHPYLLWEGCNQAAWSRYNTRLAQLLLILIYLPCVVDWNVLNQIGYSEAIDEMLTIKLCVAGKSEEIFTSEAWTNAFNIDEQIYSELCHEFYSTYEFDERLGLYKSEEIEEEGFDVYFQGGLRSDEHFNAQEYWLSISREENLSLSRSHASTILNPVLRVLHKMITYDLSLDTTTLRELIVSEDRLIPEALEPVLSLGQVCWGYLSTWLGFTVFHCREPITHLDIISSSMTSIQQYPPQQQQLDDDEELIVSEDRLIPEALEPVLSLGQVCWGYLSTWLGFTVFHCREPITHLDIISSSMTSIQQYPPQQQQLDDDE</sequence>
<gene>
    <name evidence="1" type="ORF">Tci_026866</name>
</gene>
<organism evidence="1">
    <name type="scientific">Tanacetum cinerariifolium</name>
    <name type="common">Dalmatian daisy</name>
    <name type="synonym">Chrysanthemum cinerariifolium</name>
    <dbReference type="NCBI Taxonomy" id="118510"/>
    <lineage>
        <taxon>Eukaryota</taxon>
        <taxon>Viridiplantae</taxon>
        <taxon>Streptophyta</taxon>
        <taxon>Embryophyta</taxon>
        <taxon>Tracheophyta</taxon>
        <taxon>Spermatophyta</taxon>
        <taxon>Magnoliopsida</taxon>
        <taxon>eudicotyledons</taxon>
        <taxon>Gunneridae</taxon>
        <taxon>Pentapetalae</taxon>
        <taxon>asterids</taxon>
        <taxon>campanulids</taxon>
        <taxon>Asterales</taxon>
        <taxon>Asteraceae</taxon>
        <taxon>Asteroideae</taxon>
        <taxon>Anthemideae</taxon>
        <taxon>Anthemidinae</taxon>
        <taxon>Tanacetum</taxon>
    </lineage>
</organism>